<evidence type="ECO:0000259" key="2">
    <source>
        <dbReference type="Pfam" id="PF00084"/>
    </source>
</evidence>
<reference evidence="3" key="1">
    <citation type="journal article" date="2019" name="bioRxiv">
        <title>The Genome of the Zebra Mussel, Dreissena polymorpha: A Resource for Invasive Species Research.</title>
        <authorList>
            <person name="McCartney M.A."/>
            <person name="Auch B."/>
            <person name="Kono T."/>
            <person name="Mallez S."/>
            <person name="Zhang Y."/>
            <person name="Obille A."/>
            <person name="Becker A."/>
            <person name="Abrahante J.E."/>
            <person name="Garbe J."/>
            <person name="Badalamenti J.P."/>
            <person name="Herman A."/>
            <person name="Mangelson H."/>
            <person name="Liachko I."/>
            <person name="Sullivan S."/>
            <person name="Sone E.D."/>
            <person name="Koren S."/>
            <person name="Silverstein K.A.T."/>
            <person name="Beckman K.B."/>
            <person name="Gohl D.M."/>
        </authorList>
    </citation>
    <scope>NUCLEOTIDE SEQUENCE</scope>
    <source>
        <strain evidence="3">Duluth1</strain>
        <tissue evidence="3">Whole animal</tissue>
    </source>
</reference>
<name>A0A9D4FD73_DREPO</name>
<organism evidence="3 4">
    <name type="scientific">Dreissena polymorpha</name>
    <name type="common">Zebra mussel</name>
    <name type="synonym">Mytilus polymorpha</name>
    <dbReference type="NCBI Taxonomy" id="45954"/>
    <lineage>
        <taxon>Eukaryota</taxon>
        <taxon>Metazoa</taxon>
        <taxon>Spiralia</taxon>
        <taxon>Lophotrochozoa</taxon>
        <taxon>Mollusca</taxon>
        <taxon>Bivalvia</taxon>
        <taxon>Autobranchia</taxon>
        <taxon>Heteroconchia</taxon>
        <taxon>Euheterodonta</taxon>
        <taxon>Imparidentia</taxon>
        <taxon>Neoheterodontei</taxon>
        <taxon>Myida</taxon>
        <taxon>Dreissenoidea</taxon>
        <taxon>Dreissenidae</taxon>
        <taxon>Dreissena</taxon>
    </lineage>
</organism>
<proteinExistence type="predicted"/>
<dbReference type="Pfam" id="PF00084">
    <property type="entry name" value="Sushi"/>
    <property type="match status" value="1"/>
</dbReference>
<dbReference type="Proteomes" id="UP000828390">
    <property type="component" value="Unassembled WGS sequence"/>
</dbReference>
<gene>
    <name evidence="3" type="ORF">DPMN_149232</name>
</gene>
<dbReference type="InterPro" id="IPR000436">
    <property type="entry name" value="Sushi_SCR_CCP_dom"/>
</dbReference>
<evidence type="ECO:0000313" key="4">
    <source>
        <dbReference type="Proteomes" id="UP000828390"/>
    </source>
</evidence>
<dbReference type="Gene3D" id="2.10.70.10">
    <property type="entry name" value="Complement Module, domain 1"/>
    <property type="match status" value="1"/>
</dbReference>
<protein>
    <recommendedName>
        <fullName evidence="2">Sushi domain-containing protein</fullName>
    </recommendedName>
</protein>
<comment type="caution">
    <text evidence="3">The sequence shown here is derived from an EMBL/GenBank/DDBJ whole genome shotgun (WGS) entry which is preliminary data.</text>
</comment>
<keyword evidence="4" id="KW-1185">Reference proteome</keyword>
<dbReference type="AlphaFoldDB" id="A0A9D4FD73"/>
<dbReference type="SUPFAM" id="SSF57535">
    <property type="entry name" value="Complement control module/SCR domain"/>
    <property type="match status" value="1"/>
</dbReference>
<evidence type="ECO:0000313" key="3">
    <source>
        <dbReference type="EMBL" id="KAH3795676.1"/>
    </source>
</evidence>
<evidence type="ECO:0000256" key="1">
    <source>
        <dbReference type="ARBA" id="ARBA00023157"/>
    </source>
</evidence>
<sequence>MDREQPTHANVNYTYGTLYEAKATSTCEEGYRIKGRNTNDNISEEIRCLDTGRWSKTFGCERKGAFIC</sequence>
<feature type="domain" description="Sushi" evidence="2">
    <location>
        <begin position="5"/>
        <end position="60"/>
    </location>
</feature>
<keyword evidence="1" id="KW-1015">Disulfide bond</keyword>
<dbReference type="EMBL" id="JAIWYP010000007">
    <property type="protein sequence ID" value="KAH3795676.1"/>
    <property type="molecule type" value="Genomic_DNA"/>
</dbReference>
<reference evidence="3" key="2">
    <citation type="submission" date="2020-11" db="EMBL/GenBank/DDBJ databases">
        <authorList>
            <person name="McCartney M.A."/>
            <person name="Auch B."/>
            <person name="Kono T."/>
            <person name="Mallez S."/>
            <person name="Becker A."/>
            <person name="Gohl D.M."/>
            <person name="Silverstein K.A.T."/>
            <person name="Koren S."/>
            <person name="Bechman K.B."/>
            <person name="Herman A."/>
            <person name="Abrahante J.E."/>
            <person name="Garbe J."/>
        </authorList>
    </citation>
    <scope>NUCLEOTIDE SEQUENCE</scope>
    <source>
        <strain evidence="3">Duluth1</strain>
        <tissue evidence="3">Whole animal</tissue>
    </source>
</reference>
<dbReference type="CDD" id="cd00033">
    <property type="entry name" value="CCP"/>
    <property type="match status" value="1"/>
</dbReference>
<accession>A0A9D4FD73</accession>
<dbReference type="InterPro" id="IPR035976">
    <property type="entry name" value="Sushi/SCR/CCP_sf"/>
</dbReference>